<gene>
    <name evidence="2" type="ORF">GQR93_10960</name>
</gene>
<keyword evidence="2" id="KW-0808">Transferase</keyword>
<dbReference type="Gene3D" id="3.40.630.30">
    <property type="match status" value="1"/>
</dbReference>
<name>A0A6P1E7H0_LENHI</name>
<dbReference type="SMR" id="A0A6P1E7H0"/>
<dbReference type="Pfam" id="PF13302">
    <property type="entry name" value="Acetyltransf_3"/>
    <property type="match status" value="1"/>
</dbReference>
<dbReference type="EMBL" id="CP047121">
    <property type="protein sequence ID" value="QHB52668.1"/>
    <property type="molecule type" value="Genomic_DNA"/>
</dbReference>
<dbReference type="InterPro" id="IPR051531">
    <property type="entry name" value="N-acetyltransferase"/>
</dbReference>
<dbReference type="SUPFAM" id="SSF55729">
    <property type="entry name" value="Acyl-CoA N-acyltransferases (Nat)"/>
    <property type="match status" value="1"/>
</dbReference>
<reference evidence="2 3" key="1">
    <citation type="submission" date="2019-12" db="EMBL/GenBank/DDBJ databases">
        <title>Lactobacillus hilgardii FLUB.</title>
        <authorList>
            <person name="Gustaw K."/>
        </authorList>
    </citation>
    <scope>NUCLEOTIDE SEQUENCE [LARGE SCALE GENOMIC DNA]</scope>
    <source>
        <strain evidence="2 3">FLUB</strain>
    </source>
</reference>
<dbReference type="GeneID" id="69058889"/>
<dbReference type="GO" id="GO:0016747">
    <property type="term" value="F:acyltransferase activity, transferring groups other than amino-acyl groups"/>
    <property type="evidence" value="ECO:0007669"/>
    <property type="project" value="InterPro"/>
</dbReference>
<dbReference type="AlphaFoldDB" id="A0A6P1E7H0"/>
<evidence type="ECO:0000259" key="1">
    <source>
        <dbReference type="PROSITE" id="PS51186"/>
    </source>
</evidence>
<dbReference type="RefSeq" id="WP_004466842.1">
    <property type="nucleotide sequence ID" value="NZ_CABKOL010000104.1"/>
</dbReference>
<dbReference type="InterPro" id="IPR016181">
    <property type="entry name" value="Acyl_CoA_acyltransferase"/>
</dbReference>
<dbReference type="PANTHER" id="PTHR43792">
    <property type="entry name" value="GNAT FAMILY, PUTATIVE (AFU_ORTHOLOGUE AFUA_3G00765)-RELATED-RELATED"/>
    <property type="match status" value="1"/>
</dbReference>
<evidence type="ECO:0000313" key="2">
    <source>
        <dbReference type="EMBL" id="QHB52668.1"/>
    </source>
</evidence>
<accession>A0A6P1E7H0</accession>
<protein>
    <submittedName>
        <fullName evidence="2">GNAT family N-acetyltransferase</fullName>
    </submittedName>
</protein>
<dbReference type="PANTHER" id="PTHR43792:SF1">
    <property type="entry name" value="N-ACETYLTRANSFERASE DOMAIN-CONTAINING PROTEIN"/>
    <property type="match status" value="1"/>
</dbReference>
<dbReference type="InterPro" id="IPR000182">
    <property type="entry name" value="GNAT_dom"/>
</dbReference>
<dbReference type="PROSITE" id="PS51186">
    <property type="entry name" value="GNAT"/>
    <property type="match status" value="1"/>
</dbReference>
<organism evidence="2 3">
    <name type="scientific">Lentilactobacillus hilgardii</name>
    <name type="common">Lactobacillus hilgardii</name>
    <dbReference type="NCBI Taxonomy" id="1588"/>
    <lineage>
        <taxon>Bacteria</taxon>
        <taxon>Bacillati</taxon>
        <taxon>Bacillota</taxon>
        <taxon>Bacilli</taxon>
        <taxon>Lactobacillales</taxon>
        <taxon>Lactobacillaceae</taxon>
        <taxon>Lentilactobacillus</taxon>
    </lineage>
</organism>
<feature type="domain" description="N-acetyltransferase" evidence="1">
    <location>
        <begin position="8"/>
        <end position="167"/>
    </location>
</feature>
<proteinExistence type="predicted"/>
<dbReference type="Proteomes" id="UP000465035">
    <property type="component" value="Chromosome"/>
</dbReference>
<evidence type="ECO:0000313" key="3">
    <source>
        <dbReference type="Proteomes" id="UP000465035"/>
    </source>
</evidence>
<sequence>MTIYTQRLVIRHLGLDDYPQYADLTSQPEVESGAGFNLINNPQMIQSALKRQLRAPGSYGIFKGSQLIGAILLFKRIGKGGRPDDHHLEMSYFLTPTCWRQGYMSEAITGLIANLRGHPLVESIVAEVFVDNKRSTALLKRLKFAFVTEMRDPIVGRQKVIYELKLT</sequence>